<accession>A0ABW0BCY0</accession>
<keyword evidence="1" id="KW-0812">Transmembrane</keyword>
<dbReference type="RefSeq" id="WP_378585381.1">
    <property type="nucleotide sequence ID" value="NZ_JBHSKD010000002.1"/>
</dbReference>
<dbReference type="Proteomes" id="UP001596087">
    <property type="component" value="Unassembled WGS sequence"/>
</dbReference>
<gene>
    <name evidence="2" type="ORF">ACFPGP_00425</name>
</gene>
<evidence type="ECO:0000313" key="2">
    <source>
        <dbReference type="EMBL" id="MFC5175113.1"/>
    </source>
</evidence>
<protein>
    <submittedName>
        <fullName evidence="2">Uncharacterized protein</fullName>
    </submittedName>
</protein>
<comment type="caution">
    <text evidence="2">The sequence shown here is derived from an EMBL/GenBank/DDBJ whole genome shotgun (WGS) entry which is preliminary data.</text>
</comment>
<reference evidence="3" key="1">
    <citation type="journal article" date="2019" name="Int. J. Syst. Evol. Microbiol.">
        <title>The Global Catalogue of Microorganisms (GCM) 10K type strain sequencing project: providing services to taxonomists for standard genome sequencing and annotation.</title>
        <authorList>
            <consortium name="The Broad Institute Genomics Platform"/>
            <consortium name="The Broad Institute Genome Sequencing Center for Infectious Disease"/>
            <person name="Wu L."/>
            <person name="Ma J."/>
        </authorList>
    </citation>
    <scope>NUCLEOTIDE SEQUENCE [LARGE SCALE GENOMIC DNA]</scope>
    <source>
        <strain evidence="3">DFY41</strain>
    </source>
</reference>
<keyword evidence="1" id="KW-1133">Transmembrane helix</keyword>
<organism evidence="2 3">
    <name type="scientific">Nocardioides taihuensis</name>
    <dbReference type="NCBI Taxonomy" id="1835606"/>
    <lineage>
        <taxon>Bacteria</taxon>
        <taxon>Bacillati</taxon>
        <taxon>Actinomycetota</taxon>
        <taxon>Actinomycetes</taxon>
        <taxon>Propionibacteriales</taxon>
        <taxon>Nocardioidaceae</taxon>
        <taxon>Nocardioides</taxon>
    </lineage>
</organism>
<proteinExistence type="predicted"/>
<evidence type="ECO:0000256" key="1">
    <source>
        <dbReference type="SAM" id="Phobius"/>
    </source>
</evidence>
<name>A0ABW0BCY0_9ACTN</name>
<keyword evidence="3" id="KW-1185">Reference proteome</keyword>
<dbReference type="EMBL" id="JBHSKD010000002">
    <property type="protein sequence ID" value="MFC5175113.1"/>
    <property type="molecule type" value="Genomic_DNA"/>
</dbReference>
<sequence length="52" mass="5642">MDDRELRECSGAFASNTWHGVGMASVIVGILVAIVALSFVMRSHRRGRSTGH</sequence>
<evidence type="ECO:0000313" key="3">
    <source>
        <dbReference type="Proteomes" id="UP001596087"/>
    </source>
</evidence>
<feature type="transmembrane region" description="Helical" evidence="1">
    <location>
        <begin position="20"/>
        <end position="40"/>
    </location>
</feature>
<keyword evidence="1" id="KW-0472">Membrane</keyword>